<evidence type="ECO:0000256" key="1">
    <source>
        <dbReference type="ARBA" id="ARBA00004442"/>
    </source>
</evidence>
<dbReference type="GO" id="GO:0009279">
    <property type="term" value="C:cell outer membrane"/>
    <property type="evidence" value="ECO:0007669"/>
    <property type="project" value="UniProtKB-SubCell"/>
</dbReference>
<keyword evidence="5" id="KW-0998">Cell outer membrane</keyword>
<evidence type="ECO:0000256" key="5">
    <source>
        <dbReference type="ARBA" id="ARBA00023237"/>
    </source>
</evidence>
<gene>
    <name evidence="8" type="ORF">ESB13_02200</name>
</gene>
<dbReference type="GO" id="GO:0015562">
    <property type="term" value="F:efflux transmembrane transporter activity"/>
    <property type="evidence" value="ECO:0007669"/>
    <property type="project" value="InterPro"/>
</dbReference>
<keyword evidence="4" id="KW-0472">Membrane</keyword>
<dbReference type="PANTHER" id="PTHR30026">
    <property type="entry name" value="OUTER MEMBRANE PROTEIN TOLC"/>
    <property type="match status" value="1"/>
</dbReference>
<dbReference type="SUPFAM" id="SSF56954">
    <property type="entry name" value="Outer membrane efflux proteins (OEP)"/>
    <property type="match status" value="1"/>
</dbReference>
<dbReference type="Proteomes" id="UP000290545">
    <property type="component" value="Unassembled WGS sequence"/>
</dbReference>
<reference evidence="8 9" key="1">
    <citation type="submission" date="2019-01" db="EMBL/GenBank/DDBJ databases">
        <title>Filimonas sp. strain TTM-71.</title>
        <authorList>
            <person name="Chen W.-M."/>
        </authorList>
    </citation>
    <scope>NUCLEOTIDE SEQUENCE [LARGE SCALE GENOMIC DNA]</scope>
    <source>
        <strain evidence="8 9">TTM-71</strain>
    </source>
</reference>
<keyword evidence="6" id="KW-0175">Coiled coil</keyword>
<dbReference type="InterPro" id="IPR051906">
    <property type="entry name" value="TolC-like"/>
</dbReference>
<dbReference type="PANTHER" id="PTHR30026:SF20">
    <property type="entry name" value="OUTER MEMBRANE PROTEIN TOLC"/>
    <property type="match status" value="1"/>
</dbReference>
<evidence type="ECO:0000313" key="9">
    <source>
        <dbReference type="Proteomes" id="UP000290545"/>
    </source>
</evidence>
<dbReference type="Gene3D" id="1.20.1600.10">
    <property type="entry name" value="Outer membrane efflux proteins (OEP)"/>
    <property type="match status" value="1"/>
</dbReference>
<evidence type="ECO:0000256" key="6">
    <source>
        <dbReference type="SAM" id="Coils"/>
    </source>
</evidence>
<keyword evidence="9" id="KW-1185">Reference proteome</keyword>
<organism evidence="8 9">
    <name type="scientific">Filimonas effusa</name>
    <dbReference type="NCBI Taxonomy" id="2508721"/>
    <lineage>
        <taxon>Bacteria</taxon>
        <taxon>Pseudomonadati</taxon>
        <taxon>Bacteroidota</taxon>
        <taxon>Chitinophagia</taxon>
        <taxon>Chitinophagales</taxon>
        <taxon>Chitinophagaceae</taxon>
        <taxon>Filimonas</taxon>
    </lineage>
</organism>
<dbReference type="AlphaFoldDB" id="A0A4Q1DD44"/>
<name>A0A4Q1DD44_9BACT</name>
<feature type="signal peptide" evidence="7">
    <location>
        <begin position="1"/>
        <end position="18"/>
    </location>
</feature>
<evidence type="ECO:0000256" key="3">
    <source>
        <dbReference type="ARBA" id="ARBA00022692"/>
    </source>
</evidence>
<proteinExistence type="predicted"/>
<comment type="subcellular location">
    <subcellularLocation>
        <location evidence="1">Cell outer membrane</location>
    </subcellularLocation>
</comment>
<dbReference type="GO" id="GO:0015288">
    <property type="term" value="F:porin activity"/>
    <property type="evidence" value="ECO:0007669"/>
    <property type="project" value="TreeGrafter"/>
</dbReference>
<keyword evidence="3" id="KW-0812">Transmembrane</keyword>
<feature type="chain" id="PRO_5020815343" evidence="7">
    <location>
        <begin position="19"/>
        <end position="424"/>
    </location>
</feature>
<dbReference type="EMBL" id="SDHZ01000001">
    <property type="protein sequence ID" value="RXK87407.1"/>
    <property type="molecule type" value="Genomic_DNA"/>
</dbReference>
<comment type="caution">
    <text evidence="8">The sequence shown here is derived from an EMBL/GenBank/DDBJ whole genome shotgun (WGS) entry which is preliminary data.</text>
</comment>
<evidence type="ECO:0000256" key="4">
    <source>
        <dbReference type="ARBA" id="ARBA00023136"/>
    </source>
</evidence>
<feature type="coiled-coil region" evidence="6">
    <location>
        <begin position="247"/>
        <end position="274"/>
    </location>
</feature>
<evidence type="ECO:0000256" key="2">
    <source>
        <dbReference type="ARBA" id="ARBA00022452"/>
    </source>
</evidence>
<keyword evidence="7" id="KW-0732">Signal</keyword>
<sequence length="424" mass="48747">MRIIKTSLVLLVATQLQAQNDTTWQGSMNEPAALPLDSILQRIDRNNLSLQSYALKAEGFKYSADAATAWMAPMVGLGTFMTPYPGQEVMEGRDKGSLMLQIEQSIPNKAKQNARKAYIASQSAGTLAGRDITLNDLKAQAKSLYYSWLVAKQRIGVLQQNQRIMEMMQKIEEVRYPYNQSQLSGVYRAGAKVEENRNMMRMQEGEIARARAWLNSLMNLPGNAMWQIDTVWVPDFIPASDYDTAHLAIARKDVKKMDQDIQTMELNIASMQMEKKPDFKVRFDHMYPLGKMMPQAYSIMGMVSIPIVPWASKMYKSETRAMQYNVQAMQKERASMLQETQGMLYGMQYEIQSMQQRIHALEDKVIPTLRKSLDAAFVNYQENKLQLPVVMDAWEALTMMQLNVLDEKQKRYQMIVDYEKELYR</sequence>
<keyword evidence="2" id="KW-1134">Transmembrane beta strand</keyword>
<evidence type="ECO:0000313" key="8">
    <source>
        <dbReference type="EMBL" id="RXK87407.1"/>
    </source>
</evidence>
<protein>
    <submittedName>
        <fullName evidence="8">TolC family protein</fullName>
    </submittedName>
</protein>
<accession>A0A4Q1DD44</accession>
<dbReference type="GO" id="GO:1990281">
    <property type="term" value="C:efflux pump complex"/>
    <property type="evidence" value="ECO:0007669"/>
    <property type="project" value="TreeGrafter"/>
</dbReference>
<dbReference type="OrthoDB" id="920360at2"/>
<evidence type="ECO:0000256" key="7">
    <source>
        <dbReference type="SAM" id="SignalP"/>
    </source>
</evidence>